<sequence>MQVLTNDKNEIIGYAVTGSLTDAIIVDKVPDDFMANFKPSFYLLKDGVIIANPNYTAPKESVLATVPSTIETQLAALAYQQMTTQQTITYLQTQNAQMAYKLMTQGGATA</sequence>
<dbReference type="RefSeq" id="WP_041093940.1">
    <property type="nucleotide sequence ID" value="NZ_AP014680.1"/>
</dbReference>
<proteinExistence type="predicted"/>
<reference evidence="1 2" key="1">
    <citation type="submission" date="2014-11" db="EMBL/GenBank/DDBJ databases">
        <title>Complete genome sequence and analysis of Lactobacillus hokkaidonensis LOOC260T.</title>
        <authorList>
            <person name="Tanizawa Y."/>
            <person name="Tohno M."/>
            <person name="Kaminuma E."/>
            <person name="Nakamura Y."/>
            <person name="Arita M."/>
        </authorList>
    </citation>
    <scope>NUCLEOTIDE SEQUENCE [LARGE SCALE GENOMIC DNA]</scope>
    <source>
        <strain evidence="1 2">LOOC260</strain>
    </source>
</reference>
<organism evidence="1 2">
    <name type="scientific">Paucilactobacillus hokkaidonensis JCM 18461</name>
    <dbReference type="NCBI Taxonomy" id="1291742"/>
    <lineage>
        <taxon>Bacteria</taxon>
        <taxon>Bacillati</taxon>
        <taxon>Bacillota</taxon>
        <taxon>Bacilli</taxon>
        <taxon>Lactobacillales</taxon>
        <taxon>Lactobacillaceae</taxon>
        <taxon>Paucilactobacillus</taxon>
    </lineage>
</organism>
<dbReference type="AlphaFoldDB" id="A0A0A1GUH7"/>
<dbReference type="KEGG" id="lho:LOOC260_114110"/>
<accession>A0A0A1GUH7</accession>
<evidence type="ECO:0000313" key="1">
    <source>
        <dbReference type="EMBL" id="BAP85947.1"/>
    </source>
</evidence>
<dbReference type="EMBL" id="AP014680">
    <property type="protein sequence ID" value="BAP85947.1"/>
    <property type="molecule type" value="Genomic_DNA"/>
</dbReference>
<name>A0A0A1GUH7_9LACO</name>
<protein>
    <submittedName>
        <fullName evidence="1">Uncharacterized protein</fullName>
    </submittedName>
</protein>
<dbReference type="Pfam" id="PF11192">
    <property type="entry name" value="DUF2977"/>
    <property type="match status" value="1"/>
</dbReference>
<gene>
    <name evidence="1" type="ORF">LOOC260_114110</name>
</gene>
<dbReference type="STRING" id="1291742.LOOC260_114110"/>
<dbReference type="HOGENOM" id="CLU_166073_0_0_9"/>
<evidence type="ECO:0000313" key="2">
    <source>
        <dbReference type="Proteomes" id="UP000031620"/>
    </source>
</evidence>
<dbReference type="InterPro" id="IPR021358">
    <property type="entry name" value="DUF2977"/>
</dbReference>
<dbReference type="Proteomes" id="UP000031620">
    <property type="component" value="Chromosome"/>
</dbReference>